<evidence type="ECO:0000256" key="1">
    <source>
        <dbReference type="SAM" id="SignalP"/>
    </source>
</evidence>
<evidence type="ECO:0008006" key="4">
    <source>
        <dbReference type="Google" id="ProtNLM"/>
    </source>
</evidence>
<dbReference type="AlphaFoldDB" id="A0A3P7JBY5"/>
<accession>A0A3P7JBY5</accession>
<dbReference type="EMBL" id="UYYB01099398">
    <property type="protein sequence ID" value="VDM77519.1"/>
    <property type="molecule type" value="Genomic_DNA"/>
</dbReference>
<reference evidence="2 3" key="1">
    <citation type="submission" date="2018-11" db="EMBL/GenBank/DDBJ databases">
        <authorList>
            <consortium name="Pathogen Informatics"/>
        </authorList>
    </citation>
    <scope>NUCLEOTIDE SEQUENCE [LARGE SCALE GENOMIC DNA]</scope>
</reference>
<keyword evidence="1" id="KW-0732">Signal</keyword>
<gene>
    <name evidence="2" type="ORF">SVUK_LOCUS12517</name>
</gene>
<dbReference type="Proteomes" id="UP000270094">
    <property type="component" value="Unassembled WGS sequence"/>
</dbReference>
<organism evidence="2 3">
    <name type="scientific">Strongylus vulgaris</name>
    <name type="common">Blood worm</name>
    <dbReference type="NCBI Taxonomy" id="40348"/>
    <lineage>
        <taxon>Eukaryota</taxon>
        <taxon>Metazoa</taxon>
        <taxon>Ecdysozoa</taxon>
        <taxon>Nematoda</taxon>
        <taxon>Chromadorea</taxon>
        <taxon>Rhabditida</taxon>
        <taxon>Rhabditina</taxon>
        <taxon>Rhabditomorpha</taxon>
        <taxon>Strongyloidea</taxon>
        <taxon>Strongylidae</taxon>
        <taxon>Strongylus</taxon>
    </lineage>
</organism>
<evidence type="ECO:0000313" key="3">
    <source>
        <dbReference type="Proteomes" id="UP000270094"/>
    </source>
</evidence>
<sequence length="178" mass="19771">MAATEQLAMVLIILRYLATNSHQTVIADCFGISQKAVSDVVTQMVDALNQPDIEARFPRFWPSGERWCLRRPQEFAKNPRFTSAHYVTLSGHTHQTVIADCFGISQKAVSDVVTRMLDALNQPISKHVSPASGLLMNGGACEDLENLPRTRDLRDLIELHEMRGAIVVQASLAQRIDS</sequence>
<proteinExistence type="predicted"/>
<feature type="signal peptide" evidence="1">
    <location>
        <begin position="1"/>
        <end position="23"/>
    </location>
</feature>
<protein>
    <recommendedName>
        <fullName evidence="4">Transposase Helix-turn-helix domain-containing protein</fullName>
    </recommendedName>
</protein>
<evidence type="ECO:0000313" key="2">
    <source>
        <dbReference type="EMBL" id="VDM77519.1"/>
    </source>
</evidence>
<feature type="chain" id="PRO_5018200792" description="Transposase Helix-turn-helix domain-containing protein" evidence="1">
    <location>
        <begin position="24"/>
        <end position="178"/>
    </location>
</feature>
<name>A0A3P7JBY5_STRVU</name>
<keyword evidence="3" id="KW-1185">Reference proteome</keyword>
<dbReference type="OrthoDB" id="5834473at2759"/>